<evidence type="ECO:0008006" key="4">
    <source>
        <dbReference type="Google" id="ProtNLM"/>
    </source>
</evidence>
<evidence type="ECO:0000256" key="1">
    <source>
        <dbReference type="SAM" id="SignalP"/>
    </source>
</evidence>
<organism evidence="2 3">
    <name type="scientific">Novacetimonas maltaceti</name>
    <dbReference type="NCBI Taxonomy" id="1203393"/>
    <lineage>
        <taxon>Bacteria</taxon>
        <taxon>Pseudomonadati</taxon>
        <taxon>Pseudomonadota</taxon>
        <taxon>Alphaproteobacteria</taxon>
        <taxon>Acetobacterales</taxon>
        <taxon>Acetobacteraceae</taxon>
        <taxon>Novacetimonas</taxon>
    </lineage>
</organism>
<keyword evidence="1" id="KW-0732">Signal</keyword>
<evidence type="ECO:0000313" key="3">
    <source>
        <dbReference type="Proteomes" id="UP000237344"/>
    </source>
</evidence>
<sequence>MRHTCLRITTLSVVCAGFFYSVTPQAQARSHAMTEMEADRLTLSALTAPPPPVRHVVYRRPVAGHHVIATPARHVTSTHVRRSLVHEVSYRPHGMTSIRHVAHGNVHHRT</sequence>
<proteinExistence type="predicted"/>
<dbReference type="AlphaFoldDB" id="A0A2S3W5Q0"/>
<reference evidence="2 3" key="1">
    <citation type="submission" date="2018-01" db="EMBL/GenBank/DDBJ databases">
        <title>Draft Genome Sequence of Komagataeibacter maltaceti LMG 1529, a Vinegar Producing Acetic Acid Bacterium Isolated from Malt Vinegar Brewery Acetifiers.</title>
        <authorList>
            <person name="Zhang Q."/>
            <person name="Hollensteiner J."/>
            <person name="Poehlein A."/>
            <person name="Daniel R."/>
        </authorList>
    </citation>
    <scope>NUCLEOTIDE SEQUENCE [LARGE SCALE GENOMIC DNA]</scope>
    <source>
        <strain evidence="2 3">LMG 1529</strain>
    </source>
</reference>
<dbReference type="RefSeq" id="WP_180999700.1">
    <property type="nucleotide sequence ID" value="NZ_NKUE01000003.1"/>
</dbReference>
<name>A0A2S3W5Q0_9PROT</name>
<protein>
    <recommendedName>
        <fullName evidence="4">Secreted protein</fullName>
    </recommendedName>
</protein>
<feature type="signal peptide" evidence="1">
    <location>
        <begin position="1"/>
        <end position="26"/>
    </location>
</feature>
<keyword evidence="3" id="KW-1185">Reference proteome</keyword>
<comment type="caution">
    <text evidence="2">The sequence shown here is derived from an EMBL/GenBank/DDBJ whole genome shotgun (WGS) entry which is preliminary data.</text>
</comment>
<accession>A0A2S3W5Q0</accession>
<evidence type="ECO:0000313" key="2">
    <source>
        <dbReference type="EMBL" id="POF64202.1"/>
    </source>
</evidence>
<feature type="chain" id="PRO_5015623038" description="Secreted protein" evidence="1">
    <location>
        <begin position="27"/>
        <end position="110"/>
    </location>
</feature>
<dbReference type="Proteomes" id="UP000237344">
    <property type="component" value="Unassembled WGS sequence"/>
</dbReference>
<dbReference type="EMBL" id="POTC01000001">
    <property type="protein sequence ID" value="POF64202.1"/>
    <property type="molecule type" value="Genomic_DNA"/>
</dbReference>
<gene>
    <name evidence="2" type="ORF">KMAL_00960</name>
</gene>